<proteinExistence type="predicted"/>
<dbReference type="OrthoDB" id="185373at2759"/>
<sequence length="175" mass="19920">MRIKSDPSRPRIYGYAPSDPSRPRIYDYAPNLLARSGRFVEAERFIQDLPFDPGIGFWKALLGGCQIHLNNELGEFAAKKILSLDPRDVSSYVMVSNAHSAAERWDSVSTIRQEMKEKKMKTTPGCSWVEVGCEIQVFVNGDRRRSGRRDEIRAVLRYLYDHLGEYSSSSSLLPC</sequence>
<keyword evidence="2" id="KW-1185">Reference proteome</keyword>
<dbReference type="AlphaFoldDB" id="A0A2U1P538"/>
<dbReference type="PANTHER" id="PTHR47926:SF357">
    <property type="entry name" value="PENTATRICOPEPTIDE REPEAT-CONTAINING PROTEIN"/>
    <property type="match status" value="1"/>
</dbReference>
<dbReference type="GO" id="GO:0009451">
    <property type="term" value="P:RNA modification"/>
    <property type="evidence" value="ECO:0007669"/>
    <property type="project" value="InterPro"/>
</dbReference>
<reference evidence="1 2" key="1">
    <citation type="journal article" date="2018" name="Mol. Plant">
        <title>The genome of Artemisia annua provides insight into the evolution of Asteraceae family and artemisinin biosynthesis.</title>
        <authorList>
            <person name="Shen Q."/>
            <person name="Zhang L."/>
            <person name="Liao Z."/>
            <person name="Wang S."/>
            <person name="Yan T."/>
            <person name="Shi P."/>
            <person name="Liu M."/>
            <person name="Fu X."/>
            <person name="Pan Q."/>
            <person name="Wang Y."/>
            <person name="Lv Z."/>
            <person name="Lu X."/>
            <person name="Zhang F."/>
            <person name="Jiang W."/>
            <person name="Ma Y."/>
            <person name="Chen M."/>
            <person name="Hao X."/>
            <person name="Li L."/>
            <person name="Tang Y."/>
            <person name="Lv G."/>
            <person name="Zhou Y."/>
            <person name="Sun X."/>
            <person name="Brodelius P.E."/>
            <person name="Rose J.K.C."/>
            <person name="Tang K."/>
        </authorList>
    </citation>
    <scope>NUCLEOTIDE SEQUENCE [LARGE SCALE GENOMIC DNA]</scope>
    <source>
        <strain evidence="2">cv. Huhao1</strain>
        <tissue evidence="1">Leaf</tissue>
    </source>
</reference>
<comment type="caution">
    <text evidence="1">The sequence shown here is derived from an EMBL/GenBank/DDBJ whole genome shotgun (WGS) entry which is preliminary data.</text>
</comment>
<organism evidence="1 2">
    <name type="scientific">Artemisia annua</name>
    <name type="common">Sweet wormwood</name>
    <dbReference type="NCBI Taxonomy" id="35608"/>
    <lineage>
        <taxon>Eukaryota</taxon>
        <taxon>Viridiplantae</taxon>
        <taxon>Streptophyta</taxon>
        <taxon>Embryophyta</taxon>
        <taxon>Tracheophyta</taxon>
        <taxon>Spermatophyta</taxon>
        <taxon>Magnoliopsida</taxon>
        <taxon>eudicotyledons</taxon>
        <taxon>Gunneridae</taxon>
        <taxon>Pentapetalae</taxon>
        <taxon>asterids</taxon>
        <taxon>campanulids</taxon>
        <taxon>Asterales</taxon>
        <taxon>Asteraceae</taxon>
        <taxon>Asteroideae</taxon>
        <taxon>Anthemideae</taxon>
        <taxon>Artemisiinae</taxon>
        <taxon>Artemisia</taxon>
    </lineage>
</organism>
<protein>
    <submittedName>
        <fullName evidence="1">Pentatricopeptide repeat (PPR) superfamily protein</fullName>
    </submittedName>
</protein>
<gene>
    <name evidence="1" type="ORF">CTI12_AA193340</name>
</gene>
<evidence type="ECO:0000313" key="1">
    <source>
        <dbReference type="EMBL" id="PWA80883.1"/>
    </source>
</evidence>
<dbReference type="Proteomes" id="UP000245207">
    <property type="component" value="Unassembled WGS sequence"/>
</dbReference>
<dbReference type="EMBL" id="PKPP01001661">
    <property type="protein sequence ID" value="PWA80883.1"/>
    <property type="molecule type" value="Genomic_DNA"/>
</dbReference>
<dbReference type="GO" id="GO:0003723">
    <property type="term" value="F:RNA binding"/>
    <property type="evidence" value="ECO:0007669"/>
    <property type="project" value="InterPro"/>
</dbReference>
<accession>A0A2U1P538</accession>
<dbReference type="PANTHER" id="PTHR47926">
    <property type="entry name" value="PENTATRICOPEPTIDE REPEAT-CONTAINING PROTEIN"/>
    <property type="match status" value="1"/>
</dbReference>
<dbReference type="InterPro" id="IPR046960">
    <property type="entry name" value="PPR_At4g14850-like_plant"/>
</dbReference>
<dbReference type="InterPro" id="IPR046848">
    <property type="entry name" value="E_motif"/>
</dbReference>
<dbReference type="Pfam" id="PF20431">
    <property type="entry name" value="E_motif"/>
    <property type="match status" value="1"/>
</dbReference>
<evidence type="ECO:0000313" key="2">
    <source>
        <dbReference type="Proteomes" id="UP000245207"/>
    </source>
</evidence>
<dbReference type="STRING" id="35608.A0A2U1P538"/>
<name>A0A2U1P538_ARTAN</name>